<accession>A0A517TBC5</accession>
<evidence type="ECO:0000313" key="9">
    <source>
        <dbReference type="EMBL" id="QDT65665.1"/>
    </source>
</evidence>
<feature type="transmembrane region" description="Helical" evidence="7">
    <location>
        <begin position="432"/>
        <end position="449"/>
    </location>
</feature>
<evidence type="ECO:0000256" key="2">
    <source>
        <dbReference type="ARBA" id="ARBA00022448"/>
    </source>
</evidence>
<dbReference type="PANTHER" id="PTHR43652">
    <property type="entry name" value="BASIC AMINO ACID ANTIPORTER YFCC-RELATED"/>
    <property type="match status" value="1"/>
</dbReference>
<dbReference type="EMBL" id="CP036316">
    <property type="protein sequence ID" value="QDT65665.1"/>
    <property type="molecule type" value="Genomic_DNA"/>
</dbReference>
<dbReference type="InterPro" id="IPR036721">
    <property type="entry name" value="RCK_C_sf"/>
</dbReference>
<dbReference type="InterPro" id="IPR004680">
    <property type="entry name" value="Cit_transptr-like_dom"/>
</dbReference>
<dbReference type="RefSeq" id="WP_145263960.1">
    <property type="nucleotide sequence ID" value="NZ_CP036316.1"/>
</dbReference>
<dbReference type="PROSITE" id="PS51202">
    <property type="entry name" value="RCK_C"/>
    <property type="match status" value="2"/>
</dbReference>
<dbReference type="GO" id="GO:0008324">
    <property type="term" value="F:monoatomic cation transmembrane transporter activity"/>
    <property type="evidence" value="ECO:0007669"/>
    <property type="project" value="InterPro"/>
</dbReference>
<dbReference type="GO" id="GO:0006813">
    <property type="term" value="P:potassium ion transport"/>
    <property type="evidence" value="ECO:0007669"/>
    <property type="project" value="InterPro"/>
</dbReference>
<dbReference type="SUPFAM" id="SSF116726">
    <property type="entry name" value="TrkA C-terminal domain-like"/>
    <property type="match status" value="2"/>
</dbReference>
<dbReference type="PANTHER" id="PTHR43652:SF2">
    <property type="entry name" value="BASIC AMINO ACID ANTIPORTER YFCC-RELATED"/>
    <property type="match status" value="1"/>
</dbReference>
<organism evidence="9 10">
    <name type="scientific">Calycomorphotria hydatis</name>
    <dbReference type="NCBI Taxonomy" id="2528027"/>
    <lineage>
        <taxon>Bacteria</taxon>
        <taxon>Pseudomonadati</taxon>
        <taxon>Planctomycetota</taxon>
        <taxon>Planctomycetia</taxon>
        <taxon>Planctomycetales</taxon>
        <taxon>Planctomycetaceae</taxon>
        <taxon>Calycomorphotria</taxon>
    </lineage>
</organism>
<keyword evidence="6 7" id="KW-0472">Membrane</keyword>
<dbReference type="InterPro" id="IPR051679">
    <property type="entry name" value="DASS-Related_Transporters"/>
</dbReference>
<feature type="transmembrane region" description="Helical" evidence="7">
    <location>
        <begin position="31"/>
        <end position="48"/>
    </location>
</feature>
<feature type="transmembrane region" description="Helical" evidence="7">
    <location>
        <begin position="6"/>
        <end position="24"/>
    </location>
</feature>
<feature type="transmembrane region" description="Helical" evidence="7">
    <location>
        <begin position="183"/>
        <end position="204"/>
    </location>
</feature>
<keyword evidence="5 7" id="KW-1133">Transmembrane helix</keyword>
<feature type="transmembrane region" description="Helical" evidence="7">
    <location>
        <begin position="456"/>
        <end position="472"/>
    </location>
</feature>
<dbReference type="Pfam" id="PF02080">
    <property type="entry name" value="TrkA_C"/>
    <property type="match status" value="2"/>
</dbReference>
<feature type="transmembrane region" description="Helical" evidence="7">
    <location>
        <begin position="576"/>
        <end position="596"/>
    </location>
</feature>
<feature type="transmembrane region" description="Helical" evidence="7">
    <location>
        <begin position="60"/>
        <end position="82"/>
    </location>
</feature>
<evidence type="ECO:0000256" key="5">
    <source>
        <dbReference type="ARBA" id="ARBA00022989"/>
    </source>
</evidence>
<dbReference type="Proteomes" id="UP000319976">
    <property type="component" value="Chromosome"/>
</dbReference>
<feature type="domain" description="RCK C-terminal" evidence="8">
    <location>
        <begin position="304"/>
        <end position="390"/>
    </location>
</feature>
<evidence type="ECO:0000256" key="7">
    <source>
        <dbReference type="SAM" id="Phobius"/>
    </source>
</evidence>
<keyword evidence="3 7" id="KW-0812">Transmembrane</keyword>
<protein>
    <submittedName>
        <fullName evidence="9">Sodium-dependent dicarboxylate transporter SdcS</fullName>
    </submittedName>
</protein>
<comment type="subcellular location">
    <subcellularLocation>
        <location evidence="1">Membrane</location>
        <topology evidence="1">Multi-pass membrane protein</topology>
    </subcellularLocation>
</comment>
<keyword evidence="4" id="KW-0677">Repeat</keyword>
<reference evidence="9 10" key="1">
    <citation type="submission" date="2019-02" db="EMBL/GenBank/DDBJ databases">
        <title>Deep-cultivation of Planctomycetes and their phenomic and genomic characterization uncovers novel biology.</title>
        <authorList>
            <person name="Wiegand S."/>
            <person name="Jogler M."/>
            <person name="Boedeker C."/>
            <person name="Pinto D."/>
            <person name="Vollmers J."/>
            <person name="Rivas-Marin E."/>
            <person name="Kohn T."/>
            <person name="Peeters S.H."/>
            <person name="Heuer A."/>
            <person name="Rast P."/>
            <person name="Oberbeckmann S."/>
            <person name="Bunk B."/>
            <person name="Jeske O."/>
            <person name="Meyerdierks A."/>
            <person name="Storesund J.E."/>
            <person name="Kallscheuer N."/>
            <person name="Luecker S."/>
            <person name="Lage O.M."/>
            <person name="Pohl T."/>
            <person name="Merkel B.J."/>
            <person name="Hornburger P."/>
            <person name="Mueller R.-W."/>
            <person name="Bruemmer F."/>
            <person name="Labrenz M."/>
            <person name="Spormann A.M."/>
            <person name="Op den Camp H."/>
            <person name="Overmann J."/>
            <person name="Amann R."/>
            <person name="Jetten M.S.M."/>
            <person name="Mascher T."/>
            <person name="Medema M.H."/>
            <person name="Devos D.P."/>
            <person name="Kaster A.-K."/>
            <person name="Ovreas L."/>
            <person name="Rohde M."/>
            <person name="Galperin M.Y."/>
            <person name="Jogler C."/>
        </authorList>
    </citation>
    <scope>NUCLEOTIDE SEQUENCE [LARGE SCALE GENOMIC DNA]</scope>
    <source>
        <strain evidence="9 10">V22</strain>
    </source>
</reference>
<feature type="transmembrane region" description="Helical" evidence="7">
    <location>
        <begin position="408"/>
        <end position="426"/>
    </location>
</feature>
<evidence type="ECO:0000256" key="1">
    <source>
        <dbReference type="ARBA" id="ARBA00004141"/>
    </source>
</evidence>
<evidence type="ECO:0000256" key="3">
    <source>
        <dbReference type="ARBA" id="ARBA00022692"/>
    </source>
</evidence>
<feature type="domain" description="RCK C-terminal" evidence="8">
    <location>
        <begin position="215"/>
        <end position="299"/>
    </location>
</feature>
<proteinExistence type="predicted"/>
<keyword evidence="10" id="KW-1185">Reference proteome</keyword>
<feature type="transmembrane region" description="Helical" evidence="7">
    <location>
        <begin position="536"/>
        <end position="556"/>
    </location>
</feature>
<evidence type="ECO:0000259" key="8">
    <source>
        <dbReference type="PROSITE" id="PS51202"/>
    </source>
</evidence>
<dbReference type="GO" id="GO:0005886">
    <property type="term" value="C:plasma membrane"/>
    <property type="evidence" value="ECO:0007669"/>
    <property type="project" value="TreeGrafter"/>
</dbReference>
<feature type="transmembrane region" description="Helical" evidence="7">
    <location>
        <begin position="492"/>
        <end position="524"/>
    </location>
</feature>
<evidence type="ECO:0000256" key="4">
    <source>
        <dbReference type="ARBA" id="ARBA00022737"/>
    </source>
</evidence>
<dbReference type="OrthoDB" id="9765532at2"/>
<dbReference type="InterPro" id="IPR006037">
    <property type="entry name" value="RCK_C"/>
</dbReference>
<dbReference type="KEGG" id="chya:V22_29240"/>
<sequence>MLPEVLHQPATFLVLAVVVFALTVLRAAPDIVLAGGLTLLLVSGVIGPEAAFKGFANEGLIAVAVLFVVAEGLHQTGGLSFAGQRWLGQPKRLSTAQCRILLPTATMSAFLNNTPVVAMMLPVIGDWARKRRMSVTYLLMPMSFAAILGGLCTLIGTSTTLVLNGLLRDYEHQLNLGGPVGLSMFEIAMVGVPAAAAGLIYLITATRYILPERRPAIAPTDDPREYTVEMLVEAGSPLIGKTIEQAGLRHLPEMYLLEIDRDGHILPAVSSNERLQANDRLVFVGVVDSVVDLRRIPGLKPATNQTFKLNAPSDARVMVEAVVSNTCPFLRMTIREARFRTHYNAAVIAVARNGQRIRKKIGDIELLPGDTLLLEAPPGFHATQKNSRDFFLVSQLENSTPPRHERAWIARAVMLLMVIVVAMGWLKMVQAAMLAAGLMILTRCCNVAEARRSVDWSVLIAMAAGLGLGAALDKTGGAALVANSLIALVGDSPWGVMVICYLLTMIFTNLITAKAAAVLFFPIAMAAAERLGVHHMPFAVTTIIAAAATFATPIGYQTNLMVFGPGGYRFNDYLRLGGPLSLIVAVITLAITPLIWPFHP</sequence>
<keyword evidence="2" id="KW-0813">Transport</keyword>
<name>A0A517TBC5_9PLAN</name>
<evidence type="ECO:0000313" key="10">
    <source>
        <dbReference type="Proteomes" id="UP000319976"/>
    </source>
</evidence>
<dbReference type="AlphaFoldDB" id="A0A517TBC5"/>
<gene>
    <name evidence="9" type="primary">sdcS_3</name>
    <name evidence="9" type="ORF">V22_29240</name>
</gene>
<dbReference type="FunFam" id="3.30.70.1450:FF:000009">
    <property type="entry name" value="SLC13 family permease"/>
    <property type="match status" value="1"/>
</dbReference>
<feature type="transmembrane region" description="Helical" evidence="7">
    <location>
        <begin position="137"/>
        <end position="163"/>
    </location>
</feature>
<dbReference type="Pfam" id="PF03600">
    <property type="entry name" value="CitMHS"/>
    <property type="match status" value="1"/>
</dbReference>
<evidence type="ECO:0000256" key="6">
    <source>
        <dbReference type="ARBA" id="ARBA00023136"/>
    </source>
</evidence>
<dbReference type="Gene3D" id="3.30.70.1450">
    <property type="entry name" value="Regulator of K+ conductance, C-terminal domain"/>
    <property type="match status" value="2"/>
</dbReference>